<dbReference type="EMBL" id="CP029543">
    <property type="protein sequence ID" value="AWV47967.1"/>
    <property type="molecule type" value="Genomic_DNA"/>
</dbReference>
<organism evidence="1 2">
    <name type="scientific">Mycobacterium leprae</name>
    <dbReference type="NCBI Taxonomy" id="1769"/>
    <lineage>
        <taxon>Bacteria</taxon>
        <taxon>Bacillati</taxon>
        <taxon>Actinomycetota</taxon>
        <taxon>Actinomycetes</taxon>
        <taxon>Mycobacteriales</taxon>
        <taxon>Mycobacteriaceae</taxon>
        <taxon>Mycobacterium</taxon>
    </lineage>
</organism>
<dbReference type="Proteomes" id="UP000249682">
    <property type="component" value="Chromosome"/>
</dbReference>
<accession>A0AAD0KSN3</accession>
<sequence length="78" mass="8979">MKAITWVCAILLTIGHPRVVQRVGYVLVVLFQQPLEQDNPKPGSFTKKTFHRNHCRNRLLAETVECKDLEKKTFVISS</sequence>
<evidence type="ECO:0000313" key="1">
    <source>
        <dbReference type="EMBL" id="AWV47967.1"/>
    </source>
</evidence>
<proteinExistence type="predicted"/>
<name>A0AAD0KSN3_MYCLR</name>
<gene>
    <name evidence="1" type="ORF">DIJ64_07520</name>
</gene>
<evidence type="ECO:0000313" key="2">
    <source>
        <dbReference type="Proteomes" id="UP000249682"/>
    </source>
</evidence>
<dbReference type="AlphaFoldDB" id="A0AAD0KSN3"/>
<protein>
    <submittedName>
        <fullName evidence="1">Uncharacterized protein</fullName>
    </submittedName>
</protein>
<reference evidence="1 2" key="1">
    <citation type="submission" date="2018-05" db="EMBL/GenBank/DDBJ databases">
        <title>Evolution of small genomes with special reference to Mycobacterium leprae.</title>
        <authorList>
            <person name="Mohanty P.S."/>
            <person name="Bansal A.K."/>
            <person name="Gupta U.D."/>
            <person name="Naaz F."/>
            <person name="Dwivedi V.D."/>
            <person name="Singh H."/>
            <person name="Gupta G."/>
            <person name="Sharma S."/>
            <person name="Arora M."/>
        </authorList>
    </citation>
    <scope>NUCLEOTIDE SEQUENCE [LARGE SCALE GENOMIC DNA]</scope>
    <source>
        <strain evidence="1 2">MRHRU-235-G</strain>
    </source>
</reference>